<dbReference type="Gene3D" id="3.40.50.12440">
    <property type="match status" value="1"/>
</dbReference>
<dbReference type="GO" id="GO:0009061">
    <property type="term" value="P:anaerobic respiration"/>
    <property type="evidence" value="ECO:0007669"/>
    <property type="project" value="TreeGrafter"/>
</dbReference>
<dbReference type="GO" id="GO:0043546">
    <property type="term" value="F:molybdopterin cofactor binding"/>
    <property type="evidence" value="ECO:0007669"/>
    <property type="project" value="InterPro"/>
</dbReference>
<evidence type="ECO:0000313" key="11">
    <source>
        <dbReference type="EMBL" id="KAA5608062.1"/>
    </source>
</evidence>
<keyword evidence="5 9" id="KW-0732">Signal</keyword>
<dbReference type="PANTHER" id="PTHR43742">
    <property type="entry name" value="TRIMETHYLAMINE-N-OXIDE REDUCTASE"/>
    <property type="match status" value="1"/>
</dbReference>
<dbReference type="EMBL" id="VWPK01000110">
    <property type="protein sequence ID" value="KAA5608062.1"/>
    <property type="molecule type" value="Genomic_DNA"/>
</dbReference>
<evidence type="ECO:0000256" key="6">
    <source>
        <dbReference type="ARBA" id="ARBA00023002"/>
    </source>
</evidence>
<dbReference type="Gene3D" id="3.40.50.740">
    <property type="match status" value="1"/>
</dbReference>
<dbReference type="Pfam" id="PF01568">
    <property type="entry name" value="Molydop_binding"/>
    <property type="match status" value="1"/>
</dbReference>
<dbReference type="PROSITE" id="PS00932">
    <property type="entry name" value="MOLYBDOPTERIN_PROK_3"/>
    <property type="match status" value="1"/>
</dbReference>
<evidence type="ECO:0000256" key="8">
    <source>
        <dbReference type="ARBA" id="ARBA00023014"/>
    </source>
</evidence>
<protein>
    <submittedName>
        <fullName evidence="11">Molybdopterin-dependent oxidoreductase</fullName>
    </submittedName>
</protein>
<dbReference type="InterPro" id="IPR006963">
    <property type="entry name" value="Mopterin_OxRdtase_4Fe-4S_dom"/>
</dbReference>
<name>A0A5M6IIW4_9PROT</name>
<dbReference type="GO" id="GO:0009389">
    <property type="term" value="F:dimethyl sulfoxide reductase activity"/>
    <property type="evidence" value="ECO:0007669"/>
    <property type="project" value="InterPro"/>
</dbReference>
<evidence type="ECO:0000256" key="1">
    <source>
        <dbReference type="ARBA" id="ARBA00001942"/>
    </source>
</evidence>
<dbReference type="Gene3D" id="3.40.228.10">
    <property type="entry name" value="Dimethylsulfoxide Reductase, domain 2"/>
    <property type="match status" value="2"/>
</dbReference>
<sequence length="791" mass="87414">MGNPNPRDPRAVLTRRSFVAGSALAAVPFVAGTYVSDASAQATTPPLPAGGERVVQTCSTFDCGGKCDIRAHVKDGVVTRISTRPDADLDEHMPIMRACVRGRGYRRFVYNADRLKYPMKRVGRRGEGRFERITWDEATTLIAAQMKRIGETYGPGARFVHNNTAVSGGAFSGHTMVKRLLNLTGGHLEYYHSVSMGNTAAITPYTYGTAATGNSLDTLLDSKLIILWGHNPTETIFGHLNHYLQRAKDKGIRIVVVDPRYSDTVAAYADEWVPLLPTTDNALMDAMAYVIVSEGLQDQKFLDTYCIGFDEVHMPEGVPPGESWKSYLLGEKDGTPKTPDWAERITRVPAATIRHLAREYAVAKPAALIQGWGPQRHVCGERTARGGSVLPALTGNVGIRGGWACGYGGIGNRKFPASPDMLANPVKGKINITTWTEAVEDASQITPTTGLRGAEKLDADIRMIFCLAGNYMANQNPDINATVKLLEDERKVEFIVCSDLYFTPSARYADVLLPETSFMERWNLGATWGSGNYFVLSEKLVEPPFECRSDYEWLAEVARKLGVEQAFTLGRSEKDWIAALVEDTRKAMPSEGVPTFEELLVRRVHKFAGSESYVAFEKQIRDPENNKFSTPSGKIEIFSKRLYDMKNPAIPAVPRYVPSPEGPSDPLAARYPLQFITWKGKNRANSTMFVSPWMKQVQQQRLWINPLDAEPRGIHQGDPVRVFNDRGITVVPAEVTPRIIPGVVALQSAAWWAPDRDGIDRGGCANVLTSRRRTPLNGNSHQTNLVEVRKA</sequence>
<dbReference type="GO" id="GO:0030151">
    <property type="term" value="F:molybdenum ion binding"/>
    <property type="evidence" value="ECO:0007669"/>
    <property type="project" value="InterPro"/>
</dbReference>
<feature type="chain" id="PRO_5024445623" evidence="9">
    <location>
        <begin position="26"/>
        <end position="791"/>
    </location>
</feature>
<keyword evidence="12" id="KW-1185">Reference proteome</keyword>
<proteinExistence type="inferred from homology"/>
<dbReference type="Gene3D" id="2.40.40.20">
    <property type="match status" value="1"/>
</dbReference>
<comment type="caution">
    <text evidence="11">The sequence shown here is derived from an EMBL/GenBank/DDBJ whole genome shotgun (WGS) entry which is preliminary data.</text>
</comment>
<evidence type="ECO:0000256" key="4">
    <source>
        <dbReference type="ARBA" id="ARBA00022723"/>
    </source>
</evidence>
<evidence type="ECO:0000256" key="7">
    <source>
        <dbReference type="ARBA" id="ARBA00023004"/>
    </source>
</evidence>
<evidence type="ECO:0000256" key="9">
    <source>
        <dbReference type="SAM" id="SignalP"/>
    </source>
</evidence>
<dbReference type="GO" id="GO:0051539">
    <property type="term" value="F:4 iron, 4 sulfur cluster binding"/>
    <property type="evidence" value="ECO:0007669"/>
    <property type="project" value="InterPro"/>
</dbReference>
<dbReference type="InterPro" id="IPR050612">
    <property type="entry name" value="Prok_Mopterin_Oxidored"/>
</dbReference>
<evidence type="ECO:0000313" key="12">
    <source>
        <dbReference type="Proteomes" id="UP000325255"/>
    </source>
</evidence>
<dbReference type="Pfam" id="PF00384">
    <property type="entry name" value="Molybdopterin"/>
    <property type="match status" value="1"/>
</dbReference>
<dbReference type="PROSITE" id="PS00490">
    <property type="entry name" value="MOLYBDOPTERIN_PROK_2"/>
    <property type="match status" value="1"/>
</dbReference>
<dbReference type="InterPro" id="IPR006655">
    <property type="entry name" value="Mopterin_OxRdtase_prok_CS"/>
</dbReference>
<dbReference type="RefSeq" id="WP_150045710.1">
    <property type="nucleotide sequence ID" value="NZ_OW485603.1"/>
</dbReference>
<keyword evidence="4" id="KW-0479">Metal-binding</keyword>
<dbReference type="GO" id="GO:0009055">
    <property type="term" value="F:electron transfer activity"/>
    <property type="evidence" value="ECO:0007669"/>
    <property type="project" value="TreeGrafter"/>
</dbReference>
<organism evidence="11 12">
    <name type="scientific">Rhodovastum atsumiense</name>
    <dbReference type="NCBI Taxonomy" id="504468"/>
    <lineage>
        <taxon>Bacteria</taxon>
        <taxon>Pseudomonadati</taxon>
        <taxon>Pseudomonadota</taxon>
        <taxon>Alphaproteobacteria</taxon>
        <taxon>Acetobacterales</taxon>
        <taxon>Acetobacteraceae</taxon>
        <taxon>Rhodovastum</taxon>
    </lineage>
</organism>
<comment type="cofactor">
    <cofactor evidence="1">
        <name>Mo-bis(molybdopterin guanine dinucleotide)</name>
        <dbReference type="ChEBI" id="CHEBI:60539"/>
    </cofactor>
</comment>
<dbReference type="InterPro" id="IPR006656">
    <property type="entry name" value="Mopterin_OxRdtase"/>
</dbReference>
<dbReference type="PROSITE" id="PS51669">
    <property type="entry name" value="4FE4S_MOW_BIS_MGD"/>
    <property type="match status" value="1"/>
</dbReference>
<dbReference type="Pfam" id="PF04879">
    <property type="entry name" value="Molybdop_Fe4S4"/>
    <property type="match status" value="1"/>
</dbReference>
<dbReference type="InterPro" id="IPR006311">
    <property type="entry name" value="TAT_signal"/>
</dbReference>
<evidence type="ECO:0000256" key="2">
    <source>
        <dbReference type="ARBA" id="ARBA00010312"/>
    </source>
</evidence>
<dbReference type="SUPFAM" id="SSF53706">
    <property type="entry name" value="Formate dehydrogenase/DMSO reductase, domains 1-3"/>
    <property type="match status" value="1"/>
</dbReference>
<keyword evidence="7" id="KW-0408">Iron</keyword>
<reference evidence="11 12" key="1">
    <citation type="submission" date="2019-09" db="EMBL/GenBank/DDBJ databases">
        <title>Genome sequence of Rhodovastum atsumiense, a diverse member of the Acetobacteraceae family of non-sulfur purple photosynthetic bacteria.</title>
        <authorList>
            <person name="Meyer T."/>
            <person name="Kyndt J."/>
        </authorList>
    </citation>
    <scope>NUCLEOTIDE SEQUENCE [LARGE SCALE GENOMIC DNA]</scope>
    <source>
        <strain evidence="11 12">DSM 21279</strain>
    </source>
</reference>
<dbReference type="AlphaFoldDB" id="A0A5M6IIW4"/>
<dbReference type="CDD" id="cd02770">
    <property type="entry name" value="MopB_DmsA-EC"/>
    <property type="match status" value="1"/>
</dbReference>
<feature type="domain" description="4Fe-4S Mo/W bis-MGD-type" evidence="10">
    <location>
        <begin position="52"/>
        <end position="113"/>
    </location>
</feature>
<accession>A0A5M6IIW4</accession>
<dbReference type="InterPro" id="IPR006657">
    <property type="entry name" value="MoPterin_dinucl-bd_dom"/>
</dbReference>
<dbReference type="InterPro" id="IPR009010">
    <property type="entry name" value="Asp_de-COase-like_dom_sf"/>
</dbReference>
<feature type="signal peptide" evidence="9">
    <location>
        <begin position="1"/>
        <end position="25"/>
    </location>
</feature>
<keyword evidence="6" id="KW-0560">Oxidoreductase</keyword>
<dbReference type="NCBIfam" id="TIGR02166">
    <property type="entry name" value="dmsA_ynfE"/>
    <property type="match status" value="1"/>
</dbReference>
<dbReference type="SUPFAM" id="SSF50692">
    <property type="entry name" value="ADC-like"/>
    <property type="match status" value="1"/>
</dbReference>
<dbReference type="PROSITE" id="PS51318">
    <property type="entry name" value="TAT"/>
    <property type="match status" value="1"/>
</dbReference>
<keyword evidence="3" id="KW-0500">Molybdenum</keyword>
<keyword evidence="8" id="KW-0411">Iron-sulfur</keyword>
<comment type="similarity">
    <text evidence="2">Belongs to the prokaryotic molybdopterin-containing oxidoreductase family.</text>
</comment>
<dbReference type="Proteomes" id="UP000325255">
    <property type="component" value="Unassembled WGS sequence"/>
</dbReference>
<dbReference type="SMART" id="SM00926">
    <property type="entry name" value="Molybdop_Fe4S4"/>
    <property type="match status" value="1"/>
</dbReference>
<evidence type="ECO:0000256" key="3">
    <source>
        <dbReference type="ARBA" id="ARBA00022505"/>
    </source>
</evidence>
<dbReference type="OrthoDB" id="9759518at2"/>
<dbReference type="GO" id="GO:0030288">
    <property type="term" value="C:outer membrane-bounded periplasmic space"/>
    <property type="evidence" value="ECO:0007669"/>
    <property type="project" value="TreeGrafter"/>
</dbReference>
<dbReference type="InterPro" id="IPR011888">
    <property type="entry name" value="Anaer_DMSO_reductase"/>
</dbReference>
<evidence type="ECO:0000256" key="5">
    <source>
        <dbReference type="ARBA" id="ARBA00022729"/>
    </source>
</evidence>
<evidence type="ECO:0000259" key="10">
    <source>
        <dbReference type="PROSITE" id="PS51669"/>
    </source>
</evidence>
<gene>
    <name evidence="11" type="ORF">F1189_30890</name>
</gene>
<dbReference type="FunFam" id="3.40.228.10:FF:000004">
    <property type="entry name" value="Dimethyl sulfoxide reductase subunit A"/>
    <property type="match status" value="1"/>
</dbReference>
<dbReference type="PANTHER" id="PTHR43742:SF3">
    <property type="entry name" value="DIMETHYL SULFOXIDE REDUCTASE DMSA"/>
    <property type="match status" value="1"/>
</dbReference>